<feature type="region of interest" description="Disordered" evidence="5">
    <location>
        <begin position="1"/>
        <end position="22"/>
    </location>
</feature>
<dbReference type="InterPro" id="IPR047843">
    <property type="entry name" value="WLS-like_TM"/>
</dbReference>
<dbReference type="GO" id="GO:0015643">
    <property type="term" value="F:toxic substance binding"/>
    <property type="evidence" value="ECO:0007669"/>
    <property type="project" value="InterPro"/>
</dbReference>
<evidence type="ECO:0000259" key="7">
    <source>
        <dbReference type="Pfam" id="PF06664"/>
    </source>
</evidence>
<evidence type="ECO:0000256" key="6">
    <source>
        <dbReference type="SAM" id="Phobius"/>
    </source>
</evidence>
<keyword evidence="4 6" id="KW-0472">Membrane</keyword>
<feature type="transmembrane region" description="Helical" evidence="6">
    <location>
        <begin position="421"/>
        <end position="438"/>
    </location>
</feature>
<protein>
    <recommendedName>
        <fullName evidence="7">Wntless-like transmembrane domain-containing protein</fullName>
    </recommendedName>
</protein>
<dbReference type="EMBL" id="SNRW01008734">
    <property type="protein sequence ID" value="KAA6379061.1"/>
    <property type="molecule type" value="Genomic_DNA"/>
</dbReference>
<accession>A0A5J4V9F6</accession>
<dbReference type="AlphaFoldDB" id="A0A5J4V9F6"/>
<dbReference type="OrthoDB" id="28186at2759"/>
<evidence type="ECO:0000256" key="2">
    <source>
        <dbReference type="ARBA" id="ARBA00022692"/>
    </source>
</evidence>
<feature type="transmembrane region" description="Helical" evidence="6">
    <location>
        <begin position="34"/>
        <end position="55"/>
    </location>
</feature>
<dbReference type="PANTHER" id="PTHR31918:SF1">
    <property type="entry name" value="TRANSMEMBRANE PROTEIN 181"/>
    <property type="match status" value="1"/>
</dbReference>
<keyword evidence="2 6" id="KW-0812">Transmembrane</keyword>
<feature type="domain" description="Wntless-like transmembrane" evidence="7">
    <location>
        <begin position="202"/>
        <end position="440"/>
    </location>
</feature>
<comment type="subcellular location">
    <subcellularLocation>
        <location evidence="1">Membrane</location>
        <topology evidence="1">Multi-pass membrane protein</topology>
    </subcellularLocation>
</comment>
<feature type="transmembrane region" description="Helical" evidence="6">
    <location>
        <begin position="267"/>
        <end position="291"/>
    </location>
</feature>
<dbReference type="Pfam" id="PF06664">
    <property type="entry name" value="WLS-like_TM"/>
    <property type="match status" value="1"/>
</dbReference>
<dbReference type="GO" id="GO:0016020">
    <property type="term" value="C:membrane"/>
    <property type="evidence" value="ECO:0007669"/>
    <property type="project" value="UniProtKB-SubCell"/>
</dbReference>
<dbReference type="PANTHER" id="PTHR31918">
    <property type="entry name" value="TRANSMEMBRANE PROTEIN 181"/>
    <property type="match status" value="1"/>
</dbReference>
<evidence type="ECO:0000256" key="5">
    <source>
        <dbReference type="SAM" id="MobiDB-lite"/>
    </source>
</evidence>
<name>A0A5J4V9F6_9EUKA</name>
<evidence type="ECO:0000256" key="3">
    <source>
        <dbReference type="ARBA" id="ARBA00022989"/>
    </source>
</evidence>
<comment type="caution">
    <text evidence="8">The sequence shown here is derived from an EMBL/GenBank/DDBJ whole genome shotgun (WGS) entry which is preliminary data.</text>
</comment>
<feature type="transmembrane region" description="Helical" evidence="6">
    <location>
        <begin position="311"/>
        <end position="328"/>
    </location>
</feature>
<dbReference type="Proteomes" id="UP000324800">
    <property type="component" value="Unassembled WGS sequence"/>
</dbReference>
<keyword evidence="3 6" id="KW-1133">Transmembrane helix</keyword>
<feature type="transmembrane region" description="Helical" evidence="6">
    <location>
        <begin position="242"/>
        <end position="261"/>
    </location>
</feature>
<feature type="transmembrane region" description="Helical" evidence="6">
    <location>
        <begin position="388"/>
        <end position="409"/>
    </location>
</feature>
<organism evidence="8 9">
    <name type="scientific">Streblomastix strix</name>
    <dbReference type="NCBI Taxonomy" id="222440"/>
    <lineage>
        <taxon>Eukaryota</taxon>
        <taxon>Metamonada</taxon>
        <taxon>Preaxostyla</taxon>
        <taxon>Oxymonadida</taxon>
        <taxon>Streblomastigidae</taxon>
        <taxon>Streblomastix</taxon>
    </lineage>
</organism>
<feature type="transmembrane region" description="Helical" evidence="6">
    <location>
        <begin position="209"/>
        <end position="230"/>
    </location>
</feature>
<evidence type="ECO:0000313" key="8">
    <source>
        <dbReference type="EMBL" id="KAA6379061.1"/>
    </source>
</evidence>
<sequence>MSGESKRSKTSRSDDGSDESVRQIETSHCNPLKLVAFICAVLLVVAGGLGLSVILPPTYLYTTESTWKCPAGQKTFDAELCEGRDILHEPFDLLVGNSEGRAIKNNLVLYGEAVNLEPAIGVRYEIEFWVNTTDAKGKVHNDIRNISIDCWPDQPCWRTTLLDFNGYHYNYSIGIKDTEKQGKNLNGWVTDYLLIWRQDNMKFERLFAIFRYIGLVGSIVILIFFFVLFAKQKRPYLATEQRWIIVMLIAMIIYNNPLYFVQIFARGGFWTILDTICQSVGQCFLMMYPLITLGGFITRKITISGFYLPRFILAGLYSFTYLAVNIYLEIESILDPARTLTSYPFFRWMVALMAVFYAFWLIWFFYNVARVFVVTKQHPKAIKGRYRVLVGSLIVMTVVFQVFVLIATINPEARTKIVKVGVIWIANITVWMMSIWFMPSRSDRVTSTQVTGALHPKKGAPHEMQKMDIYGQSGNGGEAESAVEDGFITTNNPLAKNPYAINVDMEDGFTGDISQDRYN</sequence>
<evidence type="ECO:0000313" key="9">
    <source>
        <dbReference type="Proteomes" id="UP000324800"/>
    </source>
</evidence>
<gene>
    <name evidence="8" type="ORF">EZS28_025411</name>
</gene>
<reference evidence="8 9" key="1">
    <citation type="submission" date="2019-03" db="EMBL/GenBank/DDBJ databases">
        <title>Single cell metagenomics reveals metabolic interactions within the superorganism composed of flagellate Streblomastix strix and complex community of Bacteroidetes bacteria on its surface.</title>
        <authorList>
            <person name="Treitli S.C."/>
            <person name="Kolisko M."/>
            <person name="Husnik F."/>
            <person name="Keeling P."/>
            <person name="Hampl V."/>
        </authorList>
    </citation>
    <scope>NUCLEOTIDE SEQUENCE [LARGE SCALE GENOMIC DNA]</scope>
    <source>
        <strain evidence="8">ST1C</strain>
    </source>
</reference>
<evidence type="ECO:0000256" key="1">
    <source>
        <dbReference type="ARBA" id="ARBA00004141"/>
    </source>
</evidence>
<dbReference type="InterPro" id="IPR040416">
    <property type="entry name" value="TMEM181"/>
</dbReference>
<proteinExistence type="predicted"/>
<evidence type="ECO:0000256" key="4">
    <source>
        <dbReference type="ARBA" id="ARBA00023136"/>
    </source>
</evidence>
<feature type="transmembrane region" description="Helical" evidence="6">
    <location>
        <begin position="348"/>
        <end position="368"/>
    </location>
</feature>